<evidence type="ECO:0000259" key="6">
    <source>
        <dbReference type="Pfam" id="PF25805"/>
    </source>
</evidence>
<keyword evidence="1 3" id="KW-0853">WD repeat</keyword>
<keyword evidence="8" id="KW-1185">Reference proteome</keyword>
<feature type="repeat" description="WD" evidence="3">
    <location>
        <begin position="882"/>
        <end position="913"/>
    </location>
</feature>
<reference evidence="7" key="1">
    <citation type="submission" date="2020-05" db="EMBL/GenBank/DDBJ databases">
        <title>Phylogenomic resolution of chytrid fungi.</title>
        <authorList>
            <person name="Stajich J.E."/>
            <person name="Amses K."/>
            <person name="Simmons R."/>
            <person name="Seto K."/>
            <person name="Myers J."/>
            <person name="Bonds A."/>
            <person name="Quandt C.A."/>
            <person name="Barry K."/>
            <person name="Liu P."/>
            <person name="Grigoriev I."/>
            <person name="Longcore J.E."/>
            <person name="James T.Y."/>
        </authorList>
    </citation>
    <scope>NUCLEOTIDE SEQUENCE</scope>
    <source>
        <strain evidence="7">JEL0476</strain>
    </source>
</reference>
<evidence type="ECO:0000313" key="7">
    <source>
        <dbReference type="EMBL" id="KAJ3221093.1"/>
    </source>
</evidence>
<feature type="repeat" description="WD" evidence="3">
    <location>
        <begin position="840"/>
        <end position="874"/>
    </location>
</feature>
<organism evidence="7 8">
    <name type="scientific">Clydaea vesicula</name>
    <dbReference type="NCBI Taxonomy" id="447962"/>
    <lineage>
        <taxon>Eukaryota</taxon>
        <taxon>Fungi</taxon>
        <taxon>Fungi incertae sedis</taxon>
        <taxon>Chytridiomycota</taxon>
        <taxon>Chytridiomycota incertae sedis</taxon>
        <taxon>Chytridiomycetes</taxon>
        <taxon>Lobulomycetales</taxon>
        <taxon>Lobulomycetaceae</taxon>
        <taxon>Clydaea</taxon>
    </lineage>
</organism>
<feature type="compositionally biased region" description="Acidic residues" evidence="5">
    <location>
        <begin position="1379"/>
        <end position="1388"/>
    </location>
</feature>
<feature type="coiled-coil region" evidence="4">
    <location>
        <begin position="448"/>
        <end position="475"/>
    </location>
</feature>
<accession>A0AAD5U415</accession>
<feature type="region of interest" description="Disordered" evidence="5">
    <location>
        <begin position="1332"/>
        <end position="1388"/>
    </location>
</feature>
<dbReference type="InterPro" id="IPR057887">
    <property type="entry name" value="IQUB_helical"/>
</dbReference>
<dbReference type="SMART" id="SM00320">
    <property type="entry name" value="WD40"/>
    <property type="match status" value="6"/>
</dbReference>
<feature type="compositionally biased region" description="Polar residues" evidence="5">
    <location>
        <begin position="1225"/>
        <end position="1243"/>
    </location>
</feature>
<keyword evidence="4" id="KW-0175">Coiled coil</keyword>
<dbReference type="PROSITE" id="PS00678">
    <property type="entry name" value="WD_REPEATS_1"/>
    <property type="match status" value="3"/>
</dbReference>
<dbReference type="InterPro" id="IPR036322">
    <property type="entry name" value="WD40_repeat_dom_sf"/>
</dbReference>
<feature type="repeat" description="WD" evidence="3">
    <location>
        <begin position="984"/>
        <end position="1025"/>
    </location>
</feature>
<feature type="repeat" description="WD" evidence="3">
    <location>
        <begin position="1093"/>
        <end position="1113"/>
    </location>
</feature>
<evidence type="ECO:0000256" key="5">
    <source>
        <dbReference type="SAM" id="MobiDB-lite"/>
    </source>
</evidence>
<dbReference type="PROSITE" id="PS50082">
    <property type="entry name" value="WD_REPEATS_2"/>
    <property type="match status" value="7"/>
</dbReference>
<feature type="domain" description="IQ motif and ubiquitin-like" evidence="6">
    <location>
        <begin position="471"/>
        <end position="608"/>
    </location>
</feature>
<feature type="repeat" description="WD" evidence="3">
    <location>
        <begin position="924"/>
        <end position="949"/>
    </location>
</feature>
<gene>
    <name evidence="7" type="ORF">HK099_003787</name>
</gene>
<dbReference type="Proteomes" id="UP001211065">
    <property type="component" value="Unassembled WGS sequence"/>
</dbReference>
<protein>
    <recommendedName>
        <fullName evidence="6">IQ motif and ubiquitin-like domain-containing protein</fullName>
    </recommendedName>
</protein>
<name>A0AAD5U415_9FUNG</name>
<keyword evidence="2" id="KW-0677">Repeat</keyword>
<feature type="region of interest" description="Disordered" evidence="5">
    <location>
        <begin position="1"/>
        <end position="61"/>
    </location>
</feature>
<dbReference type="InterPro" id="IPR019775">
    <property type="entry name" value="WD40_repeat_CS"/>
</dbReference>
<evidence type="ECO:0000313" key="8">
    <source>
        <dbReference type="Proteomes" id="UP001211065"/>
    </source>
</evidence>
<dbReference type="InterPro" id="IPR020472">
    <property type="entry name" value="WD40_PAC1"/>
</dbReference>
<dbReference type="PROSITE" id="PS50294">
    <property type="entry name" value="WD_REPEATS_REGION"/>
    <property type="match status" value="4"/>
</dbReference>
<dbReference type="PRINTS" id="PR00320">
    <property type="entry name" value="GPROTEINBRPT"/>
</dbReference>
<dbReference type="InterPro" id="IPR015943">
    <property type="entry name" value="WD40/YVTN_repeat-like_dom_sf"/>
</dbReference>
<feature type="compositionally biased region" description="Low complexity" evidence="5">
    <location>
        <begin position="1332"/>
        <end position="1359"/>
    </location>
</feature>
<dbReference type="InterPro" id="IPR001680">
    <property type="entry name" value="WD40_rpt"/>
</dbReference>
<dbReference type="Gene3D" id="2.130.10.10">
    <property type="entry name" value="YVTN repeat-like/Quinoprotein amine dehydrogenase"/>
    <property type="match status" value="3"/>
</dbReference>
<feature type="region of interest" description="Disordered" evidence="5">
    <location>
        <begin position="818"/>
        <end position="840"/>
    </location>
</feature>
<evidence type="ECO:0000256" key="2">
    <source>
        <dbReference type="ARBA" id="ARBA00022737"/>
    </source>
</evidence>
<evidence type="ECO:0000256" key="4">
    <source>
        <dbReference type="SAM" id="Coils"/>
    </source>
</evidence>
<comment type="caution">
    <text evidence="7">The sequence shown here is derived from an EMBL/GenBank/DDBJ whole genome shotgun (WGS) entry which is preliminary data.</text>
</comment>
<dbReference type="Pfam" id="PF25805">
    <property type="entry name" value="IQUB"/>
    <property type="match status" value="1"/>
</dbReference>
<feature type="compositionally biased region" description="Basic and acidic residues" evidence="5">
    <location>
        <begin position="22"/>
        <end position="42"/>
    </location>
</feature>
<dbReference type="Pfam" id="PF00400">
    <property type="entry name" value="WD40"/>
    <property type="match status" value="6"/>
</dbReference>
<feature type="compositionally biased region" description="Basic and acidic residues" evidence="5">
    <location>
        <begin position="1360"/>
        <end position="1371"/>
    </location>
</feature>
<dbReference type="InterPro" id="IPR037695">
    <property type="entry name" value="IQUB"/>
</dbReference>
<feature type="compositionally biased region" description="Basic and acidic residues" evidence="5">
    <location>
        <begin position="679"/>
        <end position="694"/>
    </location>
</feature>
<evidence type="ECO:0000256" key="3">
    <source>
        <dbReference type="PROSITE-ProRule" id="PRU00221"/>
    </source>
</evidence>
<feature type="repeat" description="WD" evidence="3">
    <location>
        <begin position="1044"/>
        <end position="1079"/>
    </location>
</feature>
<feature type="region of interest" description="Disordered" evidence="5">
    <location>
        <begin position="1216"/>
        <end position="1243"/>
    </location>
</feature>
<sequence>MSNNEEDFKNASIQDEQLIKNLESETSKPQTADDHEGSRDSKPLTAHSNTSKSSDDSKAAEIAGIANNDHLDLSIRNSEVKNESKENLQILDNSEIIQVETKAEIQQFELNSHPTTADTELQLKFEVANSTEVEFVEEENSQVLMNIQSNDAGYGGEFESEDQKESRDSNHINVEANEIIHMPEMQNNIEQFIDVEVQASQPKDEITINFENFDEDLQTKAEGGEKSTNDSKFVEFDKSVEGEEFKSGLISSNLNTWHRKLYMGGYRHKETKVEYFHSTTQTTTAQEKKAMAAAPKNHRDTQTKFTRNRISQATVESSTQMTKPGVYVSTETDYELTPSKYVTADDFHAFIEKTVIRIQCFIRRCIACRIVEKKRKEKRIRGMALAAKEKRRKQLAEKRRNKEIESRLHPKTSKDFEILYNGLENWRIQETQKINNANFSEPARLTALADLLDQEASLIQKIDRLKITANEENKELSIVNLLDKMSSPKKWAVHSKLGGFCSVDTPNTIRARELRDLYHALNIPLLSVDERLQILLHVKYTVKEFDCNLTRDIVELIDREGDLVSRGREAKSLEGLRRRISNLFLQFIQTPEFNPESKAHQKFPDAGQSWKREQSVYYCRGCTKYLASTEFYLSTTMRHLGRCKLCTMKENIANQRKDDSCYVEMLKMARGQEVAKSQNDPEDKFSKENGESEQGKQSYNAISLLQESDIRYLVDTIWNRQSAVSGSKKIEELVLTRWNPKLELSPWNVILLTVSEASNHEMQEDPESVYTDEFVRRCQQRHIAAKKHFSSLPYMEKYLKGKFNHKDVNGFNGLNDEVKKKSKKGGSDNIITPPSLGKKEDSVNDVITSLSFKPSMTQLASSSMDNSVMVWNFKPQLRAFRFVGHKGVVTSVDFSHTGNVLASSSRDNTVRLWTPTVKGDVTVFRAHTSSVRTVQFSNDSEKLLTASDDKTVKFSPDAKLVVSGSDDKTLKLWDLNSKTCIKTYFDHIGMISSVAFHPAGTIVASAGIDKSIKLFDIRTHKLIQHYSDAHLGANVDGSTTQGGVNSICFGGSQGEWMISSGMDGLVKIWDLKEGHLLYTLYGHKYGSTTAAVFSPKGDFFATGGSDSQVMVWKSNLDSISKVAESFRNEKNETFKEGNYMQKDINKGIEFSPPKQIPNLHQEPSVDYNRQNLNRSPIVQQASGGVTKSIYNESEKSNPLILNIGESETFLNHQIGSSNRSISSSPVNNGSYRSYSPSRLNTSSPISQFQPEYEDIPAITSNLEVQNENISSEDLVNTLKTLTNQINVLTQTMGIFETRLAMNEDHVQNMDSRFNTVLDRMERILNNKETPQINKENQSNNYNNNSSILKNNALNSNNLNNEKKITTSEKSKNLNQQQEVAEETDFFIS</sequence>
<dbReference type="PANTHER" id="PTHR21074">
    <property type="entry name" value="IQ AND UBIQUITIN-LIKE DOMAIN-CONTAINING PROTEIN"/>
    <property type="match status" value="1"/>
</dbReference>
<feature type="region of interest" description="Disordered" evidence="5">
    <location>
        <begin position="672"/>
        <end position="697"/>
    </location>
</feature>
<dbReference type="CDD" id="cd00200">
    <property type="entry name" value="WD40"/>
    <property type="match status" value="1"/>
</dbReference>
<dbReference type="SUPFAM" id="SSF50978">
    <property type="entry name" value="WD40 repeat-like"/>
    <property type="match status" value="1"/>
</dbReference>
<proteinExistence type="predicted"/>
<dbReference type="PANTHER" id="PTHR21074:SF0">
    <property type="entry name" value="IQ AND UBIQUITIN-LIKE DOMAIN-CONTAINING PROTEIN"/>
    <property type="match status" value="1"/>
</dbReference>
<dbReference type="EMBL" id="JADGJW010000252">
    <property type="protein sequence ID" value="KAJ3221093.1"/>
    <property type="molecule type" value="Genomic_DNA"/>
</dbReference>
<feature type="repeat" description="WD" evidence="3">
    <location>
        <begin position="951"/>
        <end position="983"/>
    </location>
</feature>
<evidence type="ECO:0000256" key="1">
    <source>
        <dbReference type="ARBA" id="ARBA00022574"/>
    </source>
</evidence>